<evidence type="ECO:0000256" key="5">
    <source>
        <dbReference type="ARBA" id="ARBA00023242"/>
    </source>
</evidence>
<evidence type="ECO:0000256" key="6">
    <source>
        <dbReference type="SAM" id="MobiDB-lite"/>
    </source>
</evidence>
<keyword evidence="3" id="KW-0238">DNA-binding</keyword>
<dbReference type="Proteomes" id="UP000008810">
    <property type="component" value="Chromosome 5"/>
</dbReference>
<dbReference type="PROSITE" id="PS50982">
    <property type="entry name" value="MBD"/>
    <property type="match status" value="1"/>
</dbReference>
<feature type="compositionally biased region" description="Basic and acidic residues" evidence="6">
    <location>
        <begin position="160"/>
        <end position="176"/>
    </location>
</feature>
<feature type="compositionally biased region" description="Basic and acidic residues" evidence="6">
    <location>
        <begin position="98"/>
        <end position="107"/>
    </location>
</feature>
<evidence type="ECO:0000259" key="7">
    <source>
        <dbReference type="PROSITE" id="PS50982"/>
    </source>
</evidence>
<dbReference type="GO" id="GO:0005634">
    <property type="term" value="C:nucleus"/>
    <property type="evidence" value="ECO:0007669"/>
    <property type="project" value="UniProtKB-SubCell"/>
</dbReference>
<dbReference type="GO" id="GO:0003677">
    <property type="term" value="F:DNA binding"/>
    <property type="evidence" value="ECO:0007669"/>
    <property type="project" value="UniProtKB-KW"/>
</dbReference>
<comment type="subcellular location">
    <subcellularLocation>
        <location evidence="1">Nucleus</location>
    </subcellularLocation>
</comment>
<keyword evidence="2" id="KW-0805">Transcription regulation</keyword>
<evidence type="ECO:0000313" key="8">
    <source>
        <dbReference type="EMBL" id="KQJ84570.1"/>
    </source>
</evidence>
<dbReference type="EMBL" id="CM000884">
    <property type="protein sequence ID" value="KQJ84570.1"/>
    <property type="molecule type" value="Genomic_DNA"/>
</dbReference>
<dbReference type="InterPro" id="IPR038945">
    <property type="entry name" value="MBD13-like"/>
</dbReference>
<reference evidence="8" key="2">
    <citation type="submission" date="2017-06" db="EMBL/GenBank/DDBJ databases">
        <title>WGS assembly of Brachypodium distachyon.</title>
        <authorList>
            <consortium name="The International Brachypodium Initiative"/>
            <person name="Lucas S."/>
            <person name="Harmon-Smith M."/>
            <person name="Lail K."/>
            <person name="Tice H."/>
            <person name="Grimwood J."/>
            <person name="Bruce D."/>
            <person name="Barry K."/>
            <person name="Shu S."/>
            <person name="Lindquist E."/>
            <person name="Wang M."/>
            <person name="Pitluck S."/>
            <person name="Vogel J.P."/>
            <person name="Garvin D.F."/>
            <person name="Mockler T.C."/>
            <person name="Schmutz J."/>
            <person name="Rokhsar D."/>
            <person name="Bevan M.W."/>
        </authorList>
    </citation>
    <scope>NUCLEOTIDE SEQUENCE</scope>
    <source>
        <strain evidence="8">Bd21</strain>
    </source>
</reference>
<dbReference type="InterPro" id="IPR016177">
    <property type="entry name" value="DNA-bd_dom_sf"/>
</dbReference>
<proteinExistence type="predicted"/>
<evidence type="ECO:0000313" key="10">
    <source>
        <dbReference type="Proteomes" id="UP000008810"/>
    </source>
</evidence>
<feature type="domain" description="MBD" evidence="7">
    <location>
        <begin position="22"/>
        <end position="96"/>
    </location>
</feature>
<dbReference type="ExpressionAtlas" id="A0A0Q3GU30">
    <property type="expression patterns" value="baseline and differential"/>
</dbReference>
<dbReference type="Pfam" id="PF01429">
    <property type="entry name" value="MBD"/>
    <property type="match status" value="1"/>
</dbReference>
<evidence type="ECO:0000256" key="3">
    <source>
        <dbReference type="ARBA" id="ARBA00023125"/>
    </source>
</evidence>
<dbReference type="OrthoDB" id="10072024at2759"/>
<feature type="region of interest" description="Disordered" evidence="6">
    <location>
        <begin position="1"/>
        <end position="56"/>
    </location>
</feature>
<dbReference type="Gramene" id="KQJ84570">
    <property type="protein sequence ID" value="KQJ84570"/>
    <property type="gene ID" value="BRADI_5g21658v3"/>
</dbReference>
<keyword evidence="10" id="KW-1185">Reference proteome</keyword>
<feature type="compositionally biased region" description="Basic and acidic residues" evidence="6">
    <location>
        <begin position="139"/>
        <end position="152"/>
    </location>
</feature>
<feature type="region of interest" description="Disordered" evidence="6">
    <location>
        <begin position="384"/>
        <end position="409"/>
    </location>
</feature>
<organism evidence="8">
    <name type="scientific">Brachypodium distachyon</name>
    <name type="common">Purple false brome</name>
    <name type="synonym">Trachynia distachya</name>
    <dbReference type="NCBI Taxonomy" id="15368"/>
    <lineage>
        <taxon>Eukaryota</taxon>
        <taxon>Viridiplantae</taxon>
        <taxon>Streptophyta</taxon>
        <taxon>Embryophyta</taxon>
        <taxon>Tracheophyta</taxon>
        <taxon>Spermatophyta</taxon>
        <taxon>Magnoliopsida</taxon>
        <taxon>Liliopsida</taxon>
        <taxon>Poales</taxon>
        <taxon>Poaceae</taxon>
        <taxon>BOP clade</taxon>
        <taxon>Pooideae</taxon>
        <taxon>Stipodae</taxon>
        <taxon>Brachypodieae</taxon>
        <taxon>Brachypodium</taxon>
    </lineage>
</organism>
<dbReference type="AlphaFoldDB" id="A0A0Q3GU30"/>
<dbReference type="PANTHER" id="PTHR34067">
    <property type="entry name" value="OS04G0193200 PROTEIN"/>
    <property type="match status" value="1"/>
</dbReference>
<reference evidence="9" key="3">
    <citation type="submission" date="2018-08" db="UniProtKB">
        <authorList>
            <consortium name="EnsemblPlants"/>
        </authorList>
    </citation>
    <scope>IDENTIFICATION</scope>
    <source>
        <strain evidence="9">cv. Bd21</strain>
    </source>
</reference>
<dbReference type="PANTHER" id="PTHR34067:SF20">
    <property type="entry name" value="OS08G0206700 PROTEIN"/>
    <property type="match status" value="1"/>
</dbReference>
<sequence>MSSSEGSHPATPNGAKPTVMVDSKIEPAGEGLPDGWSKGCRPRKSRPGSRIRGDKFYIDPTNSYEFRSLKDVYRYIESQDISNCVVTPIKRKTEDLQIARNQSHDVGRLSGNSQMDTAHDYNPEIRGNSKNMPSSEPKGVSKGEVTELELQKARKSNQSLEHESSPREEANVEKKPREKKQKTKPVKQITAPLRASPRLTAMKINQEANNVPRDALVRTRTDIADQLPPKQVKDPKSKSVSSLLSQKKDGAHSTSANTEVKYPSVPEQILGGSVACTLTNVGCQNAPAELHIPPQQVGLVETADAMPGSSLSLLFRSIWSDPCLEFAFKTLTSDIPVLDNNLAIPNYFLPPQDLNKGTAPNCSSSTYDGTRKNHAQVDRVRLPMPRPSDKLYSTADRDAESAKKPPDFHGWGFTLSAKSPSGLLGPVSELN</sequence>
<dbReference type="Gene3D" id="3.30.890.10">
    <property type="entry name" value="Methyl-cpg-binding Protein 2, Chain A"/>
    <property type="match status" value="1"/>
</dbReference>
<dbReference type="InterPro" id="IPR001739">
    <property type="entry name" value="Methyl_CpG_DNA-bd"/>
</dbReference>
<name>A0A0Q3GU30_BRADI</name>
<evidence type="ECO:0000256" key="1">
    <source>
        <dbReference type="ARBA" id="ARBA00004123"/>
    </source>
</evidence>
<dbReference type="STRING" id="15368.A0A0Q3GU30"/>
<feature type="compositionally biased region" description="Basic residues" evidence="6">
    <location>
        <begin position="40"/>
        <end position="49"/>
    </location>
</feature>
<evidence type="ECO:0000256" key="4">
    <source>
        <dbReference type="ARBA" id="ARBA00023163"/>
    </source>
</evidence>
<evidence type="ECO:0000256" key="2">
    <source>
        <dbReference type="ARBA" id="ARBA00023015"/>
    </source>
</evidence>
<evidence type="ECO:0000313" key="9">
    <source>
        <dbReference type="EnsemblPlants" id="KQJ84570"/>
    </source>
</evidence>
<feature type="region of interest" description="Disordered" evidence="6">
    <location>
        <begin position="98"/>
        <end position="196"/>
    </location>
</feature>
<keyword evidence="4" id="KW-0804">Transcription</keyword>
<reference evidence="8 9" key="1">
    <citation type="journal article" date="2010" name="Nature">
        <title>Genome sequencing and analysis of the model grass Brachypodium distachyon.</title>
        <authorList>
            <consortium name="International Brachypodium Initiative"/>
        </authorList>
    </citation>
    <scope>NUCLEOTIDE SEQUENCE [LARGE SCALE GENOMIC DNA]</scope>
    <source>
        <strain evidence="8">Bd21</strain>
        <strain evidence="9">cv. Bd21</strain>
    </source>
</reference>
<gene>
    <name evidence="9" type="primary">LOC100838054</name>
    <name evidence="8" type="ORF">BRADI_5g21658v3</name>
</gene>
<feature type="compositionally biased region" description="Basic and acidic residues" evidence="6">
    <location>
        <begin position="395"/>
        <end position="407"/>
    </location>
</feature>
<dbReference type="EnsemblPlants" id="KQJ84570">
    <property type="protein sequence ID" value="KQJ84570"/>
    <property type="gene ID" value="BRADI_5g21658v3"/>
</dbReference>
<dbReference type="SUPFAM" id="SSF54171">
    <property type="entry name" value="DNA-binding domain"/>
    <property type="match status" value="1"/>
</dbReference>
<protein>
    <recommendedName>
        <fullName evidence="7">MBD domain-containing protein</fullName>
    </recommendedName>
</protein>
<accession>A0A0Q3GU30</accession>
<feature type="region of interest" description="Disordered" evidence="6">
    <location>
        <begin position="222"/>
        <end position="260"/>
    </location>
</feature>
<keyword evidence="5" id="KW-0539">Nucleus</keyword>